<dbReference type="InterPro" id="IPR050129">
    <property type="entry name" value="Zn_alcohol_dh"/>
</dbReference>
<dbReference type="SUPFAM" id="SSF50129">
    <property type="entry name" value="GroES-like"/>
    <property type="match status" value="1"/>
</dbReference>
<dbReference type="PANTHER" id="PTHR43401">
    <property type="entry name" value="L-THREONINE 3-DEHYDROGENASE"/>
    <property type="match status" value="1"/>
</dbReference>
<name>A0A7C3URC7_UNCW3</name>
<dbReference type="InterPro" id="IPR002328">
    <property type="entry name" value="ADH_Zn_CS"/>
</dbReference>
<dbReference type="Pfam" id="PF00107">
    <property type="entry name" value="ADH_zinc_N"/>
    <property type="match status" value="1"/>
</dbReference>
<dbReference type="SUPFAM" id="SSF51735">
    <property type="entry name" value="NAD(P)-binding Rossmann-fold domains"/>
    <property type="match status" value="1"/>
</dbReference>
<dbReference type="InterPro" id="IPR036291">
    <property type="entry name" value="NAD(P)-bd_dom_sf"/>
</dbReference>
<evidence type="ECO:0000256" key="4">
    <source>
        <dbReference type="RuleBase" id="RU361277"/>
    </source>
</evidence>
<dbReference type="GO" id="GO:0008270">
    <property type="term" value="F:zinc ion binding"/>
    <property type="evidence" value="ECO:0007669"/>
    <property type="project" value="InterPro"/>
</dbReference>
<dbReference type="EC" id="1.1.1.103" evidence="7"/>
<comment type="caution">
    <text evidence="7">The sequence shown here is derived from an EMBL/GenBank/DDBJ whole genome shotgun (WGS) entry which is preliminary data.</text>
</comment>
<dbReference type="Gene3D" id="3.90.180.10">
    <property type="entry name" value="Medium-chain alcohol dehydrogenases, catalytic domain"/>
    <property type="match status" value="1"/>
</dbReference>
<dbReference type="InterPro" id="IPR013149">
    <property type="entry name" value="ADH-like_C"/>
</dbReference>
<evidence type="ECO:0000259" key="5">
    <source>
        <dbReference type="Pfam" id="PF00107"/>
    </source>
</evidence>
<dbReference type="PANTHER" id="PTHR43401:SF2">
    <property type="entry name" value="L-THREONINE 3-DEHYDROGENASE"/>
    <property type="match status" value="1"/>
</dbReference>
<dbReference type="PROSITE" id="PS00059">
    <property type="entry name" value="ADH_ZINC"/>
    <property type="match status" value="1"/>
</dbReference>
<keyword evidence="2 4" id="KW-0862">Zinc</keyword>
<feature type="domain" description="Alcohol dehydrogenase-like C-terminal" evidence="5">
    <location>
        <begin position="179"/>
        <end position="314"/>
    </location>
</feature>
<dbReference type="Pfam" id="PF08240">
    <property type="entry name" value="ADH_N"/>
    <property type="match status" value="1"/>
</dbReference>
<dbReference type="InterPro" id="IPR011032">
    <property type="entry name" value="GroES-like_sf"/>
</dbReference>
<comment type="cofactor">
    <cofactor evidence="4">
        <name>Zn(2+)</name>
        <dbReference type="ChEBI" id="CHEBI:29105"/>
    </cofactor>
</comment>
<evidence type="ECO:0000256" key="2">
    <source>
        <dbReference type="ARBA" id="ARBA00022833"/>
    </source>
</evidence>
<protein>
    <submittedName>
        <fullName evidence="7">L-threonine 3-dehydrogenase</fullName>
        <ecNumber evidence="7">1.1.1.103</ecNumber>
    </submittedName>
</protein>
<evidence type="ECO:0000313" key="7">
    <source>
        <dbReference type="EMBL" id="HGE99368.1"/>
    </source>
</evidence>
<organism evidence="7">
    <name type="scientific">candidate division WOR-3 bacterium</name>
    <dbReference type="NCBI Taxonomy" id="2052148"/>
    <lineage>
        <taxon>Bacteria</taxon>
        <taxon>Bacteria division WOR-3</taxon>
    </lineage>
</organism>
<evidence type="ECO:0000259" key="6">
    <source>
        <dbReference type="Pfam" id="PF08240"/>
    </source>
</evidence>
<comment type="similarity">
    <text evidence="4">Belongs to the zinc-containing alcohol dehydrogenase family.</text>
</comment>
<evidence type="ECO:0000256" key="1">
    <source>
        <dbReference type="ARBA" id="ARBA00022723"/>
    </source>
</evidence>
<sequence length="369" mass="40825">MKAVRKIAPKLGAELVEVPLPKIPDDWVLVKVRATSICGTDVHIYKWDDWAQKRIGEKKLPQTLGHEVAGEVVEVGKTVKRIKVGDYVSAETHIYDPSDLTALLGQLHVGEHMKILGVDCDGAFAEYFAIPESVCWVNDKSIPPEIATVQEPLGNATYAVLGEDNDVAGKTMVITGDGPISLFAIGVARACGVAKIIHLGKYDFNMAIGKKMGADYQIWTNKTKPEERLKIVKELTDGNGVDIALEMTGSEDSILDCFKMVRRAGRVTAFGIPEKSPLPFGFDYSGGIVFKGCQIHGINGRKIFDTWYRVRNLLAGKRLDIRPVITHLFTLEEFAEGFKKMTERPRESAKVVLFPDKEELARAKERMGI</sequence>
<reference evidence="7" key="1">
    <citation type="journal article" date="2020" name="mSystems">
        <title>Genome- and Community-Level Interaction Insights into Carbon Utilization and Element Cycling Functions of Hydrothermarchaeota in Hydrothermal Sediment.</title>
        <authorList>
            <person name="Zhou Z."/>
            <person name="Liu Y."/>
            <person name="Xu W."/>
            <person name="Pan J."/>
            <person name="Luo Z.H."/>
            <person name="Li M."/>
        </authorList>
    </citation>
    <scope>NUCLEOTIDE SEQUENCE [LARGE SCALE GENOMIC DNA]</scope>
    <source>
        <strain evidence="7">SpSt-906</strain>
    </source>
</reference>
<dbReference type="InterPro" id="IPR013154">
    <property type="entry name" value="ADH-like_N"/>
</dbReference>
<keyword evidence="1 4" id="KW-0479">Metal-binding</keyword>
<dbReference type="Gene3D" id="3.40.50.720">
    <property type="entry name" value="NAD(P)-binding Rossmann-like Domain"/>
    <property type="match status" value="1"/>
</dbReference>
<feature type="domain" description="Alcohol dehydrogenase-like N-terminal" evidence="6">
    <location>
        <begin position="25"/>
        <end position="136"/>
    </location>
</feature>
<accession>A0A7C3URC7</accession>
<dbReference type="AlphaFoldDB" id="A0A7C3URC7"/>
<proteinExistence type="inferred from homology"/>
<dbReference type="EMBL" id="DTMQ01000032">
    <property type="protein sequence ID" value="HGE99368.1"/>
    <property type="molecule type" value="Genomic_DNA"/>
</dbReference>
<evidence type="ECO:0000256" key="3">
    <source>
        <dbReference type="ARBA" id="ARBA00023002"/>
    </source>
</evidence>
<keyword evidence="3 7" id="KW-0560">Oxidoreductase</keyword>
<dbReference type="GO" id="GO:0008743">
    <property type="term" value="F:L-threonine 3-dehydrogenase activity"/>
    <property type="evidence" value="ECO:0007669"/>
    <property type="project" value="UniProtKB-EC"/>
</dbReference>
<gene>
    <name evidence="7" type="primary">tdh</name>
    <name evidence="7" type="ORF">ENX07_04785</name>
</gene>